<name>A0A3E0DP51_9BACT</name>
<protein>
    <submittedName>
        <fullName evidence="1">Bacteriocin-like protein</fullName>
    </submittedName>
</protein>
<gene>
    <name evidence="1" type="ORF">C8N25_11476</name>
</gene>
<evidence type="ECO:0000313" key="2">
    <source>
        <dbReference type="Proteomes" id="UP000256405"/>
    </source>
</evidence>
<organism evidence="1 2">
    <name type="scientific">Algoriphagus antarcticus</name>
    <dbReference type="NCBI Taxonomy" id="238540"/>
    <lineage>
        <taxon>Bacteria</taxon>
        <taxon>Pseudomonadati</taxon>
        <taxon>Bacteroidota</taxon>
        <taxon>Cytophagia</taxon>
        <taxon>Cytophagales</taxon>
        <taxon>Cyclobacteriaceae</taxon>
        <taxon>Algoriphagus</taxon>
    </lineage>
</organism>
<dbReference type="Proteomes" id="UP000256405">
    <property type="component" value="Unassembled WGS sequence"/>
</dbReference>
<accession>A0A3E0DP51</accession>
<evidence type="ECO:0000313" key="1">
    <source>
        <dbReference type="EMBL" id="REG84727.1"/>
    </source>
</evidence>
<dbReference type="EMBL" id="QUNF01000014">
    <property type="protein sequence ID" value="REG84727.1"/>
    <property type="molecule type" value="Genomic_DNA"/>
</dbReference>
<proteinExistence type="predicted"/>
<reference evidence="1 2" key="1">
    <citation type="submission" date="2018-08" db="EMBL/GenBank/DDBJ databases">
        <title>Genomic Encyclopedia of Archaeal and Bacterial Type Strains, Phase II (KMG-II): from individual species to whole genera.</title>
        <authorList>
            <person name="Goeker M."/>
        </authorList>
    </citation>
    <scope>NUCLEOTIDE SEQUENCE [LARGE SCALE GENOMIC DNA]</scope>
    <source>
        <strain evidence="1 2">DSM 15986</strain>
    </source>
</reference>
<comment type="caution">
    <text evidence="1">The sequence shown here is derived from an EMBL/GenBank/DDBJ whole genome shotgun (WGS) entry which is preliminary data.</text>
</comment>
<dbReference type="OrthoDB" id="9978503at2"/>
<dbReference type="RefSeq" id="WP_086541430.1">
    <property type="nucleotide sequence ID" value="NZ_MSSW01000027.1"/>
</dbReference>
<keyword evidence="2" id="KW-1185">Reference proteome</keyword>
<dbReference type="AlphaFoldDB" id="A0A3E0DP51"/>
<sequence>MKELNNLEMETISGGAFDSAFCKGVAAVDIAYGAGVLLNLWNPVGWVGAAGGLAVNAYCFAYG</sequence>